<dbReference type="GO" id="GO:0016756">
    <property type="term" value="F:glutathione gamma-glutamylcysteinyltransferase activity"/>
    <property type="evidence" value="ECO:0007669"/>
    <property type="project" value="UniProtKB-EC"/>
</dbReference>
<feature type="signal peptide" evidence="5">
    <location>
        <begin position="1"/>
        <end position="24"/>
    </location>
</feature>
<feature type="non-terminal residue" evidence="7">
    <location>
        <position position="219"/>
    </location>
</feature>
<dbReference type="PROSITE" id="PS51443">
    <property type="entry name" value="PCS"/>
    <property type="match status" value="1"/>
</dbReference>
<dbReference type="GO" id="GO:0010038">
    <property type="term" value="P:response to metal ion"/>
    <property type="evidence" value="ECO:0007669"/>
    <property type="project" value="InterPro"/>
</dbReference>
<dbReference type="SUPFAM" id="SSF54001">
    <property type="entry name" value="Cysteine proteinases"/>
    <property type="match status" value="1"/>
</dbReference>
<dbReference type="PANTHER" id="PTHR33447:SF20">
    <property type="entry name" value="GLUTATHIONE GAMMA-GLUTAMYLCYSTEINYLTRANSFERASE"/>
    <property type="match status" value="1"/>
</dbReference>
<dbReference type="EC" id="2.3.2.15" evidence="1"/>
<proteinExistence type="predicted"/>
<name>A0A0H5RE28_9EUKA</name>
<evidence type="ECO:0000256" key="2">
    <source>
        <dbReference type="ARBA" id="ARBA00022539"/>
    </source>
</evidence>
<dbReference type="PANTHER" id="PTHR33447">
    <property type="entry name" value="GLUTATHIONE GAMMA-GLUTAMYLCYSTEINYLTRANSFERASE"/>
    <property type="match status" value="1"/>
</dbReference>
<dbReference type="EMBL" id="HACM01011831">
    <property type="protein sequence ID" value="CRZ12273.1"/>
    <property type="molecule type" value="Transcribed_RNA"/>
</dbReference>
<protein>
    <recommendedName>
        <fullName evidence="1">glutathione gamma-glutamylcysteinyltransferase</fullName>
        <ecNumber evidence="1">2.3.2.15</ecNumber>
    </recommendedName>
</protein>
<accession>A0A0H5RE28</accession>
<dbReference type="Gene3D" id="3.90.70.30">
    <property type="entry name" value="Phytochelatin synthase, N-terminal domain"/>
    <property type="match status" value="1"/>
</dbReference>
<reference evidence="7" key="1">
    <citation type="submission" date="2015-04" db="EMBL/GenBank/DDBJ databases">
        <title>The genome sequence of the plant pathogenic Rhizarian Plasmodiophora brassicae reveals insights in its biotrophic life cycle and the origin of chitin synthesis.</title>
        <authorList>
            <person name="Schwelm A."/>
            <person name="Fogelqvist J."/>
            <person name="Knaust A."/>
            <person name="Julke S."/>
            <person name="Lilja T."/>
            <person name="Dhandapani V."/>
            <person name="Bonilla-Rosso G."/>
            <person name="Karlsson M."/>
            <person name="Shevchenko A."/>
            <person name="Choi S.R."/>
            <person name="Kim H.G."/>
            <person name="Park J.Y."/>
            <person name="Lim Y.P."/>
            <person name="Ludwig-Muller J."/>
            <person name="Dixelius C."/>
        </authorList>
    </citation>
    <scope>NUCLEOTIDE SEQUENCE</scope>
    <source>
        <tissue evidence="7">Potato root galls</tissue>
    </source>
</reference>
<organism evidence="7">
    <name type="scientific">Spongospora subterranea</name>
    <dbReference type="NCBI Taxonomy" id="70186"/>
    <lineage>
        <taxon>Eukaryota</taxon>
        <taxon>Sar</taxon>
        <taxon>Rhizaria</taxon>
        <taxon>Endomyxa</taxon>
        <taxon>Phytomyxea</taxon>
        <taxon>Plasmodiophorida</taxon>
        <taxon>Plasmodiophoridae</taxon>
        <taxon>Spongospora</taxon>
    </lineage>
</organism>
<evidence type="ECO:0000256" key="5">
    <source>
        <dbReference type="SAM" id="SignalP"/>
    </source>
</evidence>
<evidence type="ECO:0000256" key="1">
    <source>
        <dbReference type="ARBA" id="ARBA00012468"/>
    </source>
</evidence>
<dbReference type="GO" id="GO:0046872">
    <property type="term" value="F:metal ion binding"/>
    <property type="evidence" value="ECO:0007669"/>
    <property type="project" value="UniProtKB-KW"/>
</dbReference>
<evidence type="ECO:0000256" key="4">
    <source>
        <dbReference type="ARBA" id="ARBA00022723"/>
    </source>
</evidence>
<dbReference type="InterPro" id="IPR038156">
    <property type="entry name" value="PCS_N_sf"/>
</dbReference>
<feature type="chain" id="PRO_5005223177" description="glutathione gamma-glutamylcysteinyltransferase" evidence="5">
    <location>
        <begin position="25"/>
        <end position="219"/>
    </location>
</feature>
<keyword evidence="2" id="KW-0104">Cadmium</keyword>
<keyword evidence="4" id="KW-0479">Metal-binding</keyword>
<keyword evidence="3" id="KW-0808">Transferase</keyword>
<dbReference type="InterPro" id="IPR007719">
    <property type="entry name" value="PCS_N"/>
</dbReference>
<dbReference type="GO" id="GO:0046938">
    <property type="term" value="P:phytochelatin biosynthetic process"/>
    <property type="evidence" value="ECO:0007669"/>
    <property type="project" value="InterPro"/>
</dbReference>
<dbReference type="Pfam" id="PF05023">
    <property type="entry name" value="Phytochelatin"/>
    <property type="match status" value="1"/>
</dbReference>
<dbReference type="InterPro" id="IPR040409">
    <property type="entry name" value="PCS-like"/>
</dbReference>
<sequence length="219" mass="24588">MLSKMAAMILHFLVLSTLILPSRSYPDLIPLNSKQGEEMISDCIARRVCHFLSIVLDWEPQITPTFCSIASAVNVLNALQIPRPTSPNFLPYFSQQTFFSLPSVSSIFSEDAVRKQGMTLAELAEVLHIVGSNHITVDVFYANGEDVEQFRDHVKRCLQDKNTFIVVNYLRSAIGQTGYGHFSPIGSYHPDSDRVLVMDVSKDKHPPVWVEVDTLFVAM</sequence>
<evidence type="ECO:0000256" key="3">
    <source>
        <dbReference type="ARBA" id="ARBA00022679"/>
    </source>
</evidence>
<dbReference type="AlphaFoldDB" id="A0A0H5RE28"/>
<dbReference type="InterPro" id="IPR038765">
    <property type="entry name" value="Papain-like_cys_pep_sf"/>
</dbReference>
<evidence type="ECO:0000259" key="6">
    <source>
        <dbReference type="PROSITE" id="PS51443"/>
    </source>
</evidence>
<keyword evidence="5" id="KW-0732">Signal</keyword>
<feature type="domain" description="Peptidase C83" evidence="6">
    <location>
        <begin position="13"/>
        <end position="219"/>
    </location>
</feature>
<evidence type="ECO:0000313" key="7">
    <source>
        <dbReference type="EMBL" id="CRZ12273.1"/>
    </source>
</evidence>